<dbReference type="EMBL" id="JSZA02000029">
    <property type="protein sequence ID" value="KHD07211.1"/>
    <property type="molecule type" value="Genomic_DNA"/>
</dbReference>
<keyword evidence="5" id="KW-0732">Signal</keyword>
<dbReference type="Pfam" id="PF13675">
    <property type="entry name" value="PilJ"/>
    <property type="match status" value="2"/>
</dbReference>
<feature type="chain" id="PRO_5002022290" description="NarX-like N-terminal domain-containing protein" evidence="5">
    <location>
        <begin position="25"/>
        <end position="281"/>
    </location>
</feature>
<evidence type="ECO:0000256" key="5">
    <source>
        <dbReference type="SAM" id="SignalP"/>
    </source>
</evidence>
<dbReference type="GO" id="GO:0016020">
    <property type="term" value="C:membrane"/>
    <property type="evidence" value="ECO:0007669"/>
    <property type="project" value="UniProtKB-SubCell"/>
</dbReference>
<evidence type="ECO:0000256" key="3">
    <source>
        <dbReference type="ARBA" id="ARBA00022989"/>
    </source>
</evidence>
<feature type="signal peptide" evidence="5">
    <location>
        <begin position="1"/>
        <end position="24"/>
    </location>
</feature>
<evidence type="ECO:0000313" key="7">
    <source>
        <dbReference type="EMBL" id="KHD07211.1"/>
    </source>
</evidence>
<dbReference type="Proteomes" id="UP000030428">
    <property type="component" value="Unassembled WGS sequence"/>
</dbReference>
<feature type="domain" description="NarX-like N-terminal" evidence="6">
    <location>
        <begin position="26"/>
        <end position="133"/>
    </location>
</feature>
<dbReference type="AlphaFoldDB" id="A0A0A6RTK7"/>
<sequence>MKHPKFSFISTLIISLCLATAAYAATQQEMATTINLAGKQRMLTQKMSKEILLIAKGINVAANKKNLQKTAALFERTLKGLLNGDARLGLVKTENAAIVKQLKKVGRLWGKFRQNVKAVLAGNTSTAVLKNVARRNLPLLKEMNKAVKMFEKASGSSLSAKMARTINLAGKQRMLTQKMTKELLLVANGINPEKNQGNLKQTVSLFDRTLRGLLDGDAGLGLTGTTDTAIRTQLNKVKGLWNKYKPLLSKRKVSQGDLAKAAQLNMPLLKQMNKAVQMYVK</sequence>
<feature type="domain" description="NarX-like N-terminal" evidence="6">
    <location>
        <begin position="160"/>
        <end position="263"/>
    </location>
</feature>
<keyword evidence="2" id="KW-0812">Transmembrane</keyword>
<keyword evidence="3" id="KW-1133">Transmembrane helix</keyword>
<gene>
    <name evidence="7" type="ORF">PN36_09700</name>
</gene>
<protein>
    <recommendedName>
        <fullName evidence="6">NarX-like N-terminal domain-containing protein</fullName>
    </recommendedName>
</protein>
<evidence type="ECO:0000256" key="1">
    <source>
        <dbReference type="ARBA" id="ARBA00004141"/>
    </source>
</evidence>
<keyword evidence="4" id="KW-0472">Membrane</keyword>
<evidence type="ECO:0000259" key="6">
    <source>
        <dbReference type="Pfam" id="PF13675"/>
    </source>
</evidence>
<evidence type="ECO:0000256" key="4">
    <source>
        <dbReference type="ARBA" id="ARBA00023136"/>
    </source>
</evidence>
<accession>A0A0A6RTK7</accession>
<reference evidence="7 8" key="1">
    <citation type="journal article" date="2016" name="Front. Microbiol.">
        <title>Single-Cell (Meta-)Genomics of a Dimorphic Candidatus Thiomargarita nelsonii Reveals Genomic Plasticity.</title>
        <authorList>
            <person name="Flood B.E."/>
            <person name="Fliss P."/>
            <person name="Jones D.S."/>
            <person name="Dick G.J."/>
            <person name="Jain S."/>
            <person name="Kaster A.K."/>
            <person name="Winkel M."/>
            <person name="Mussmann M."/>
            <person name="Bailey J."/>
        </authorList>
    </citation>
    <scope>NUCLEOTIDE SEQUENCE [LARGE SCALE GENOMIC DNA]</scope>
    <source>
        <strain evidence="7">Hydrate Ridge</strain>
    </source>
</reference>
<organism evidence="7 8">
    <name type="scientific">Candidatus Thiomargarita nelsonii</name>
    <dbReference type="NCBI Taxonomy" id="1003181"/>
    <lineage>
        <taxon>Bacteria</taxon>
        <taxon>Pseudomonadati</taxon>
        <taxon>Pseudomonadota</taxon>
        <taxon>Gammaproteobacteria</taxon>
        <taxon>Thiotrichales</taxon>
        <taxon>Thiotrichaceae</taxon>
        <taxon>Thiomargarita</taxon>
    </lineage>
</organism>
<keyword evidence="8" id="KW-1185">Reference proteome</keyword>
<name>A0A0A6RTK7_9GAMM</name>
<evidence type="ECO:0000313" key="8">
    <source>
        <dbReference type="Proteomes" id="UP000030428"/>
    </source>
</evidence>
<proteinExistence type="predicted"/>
<comment type="caution">
    <text evidence="7">The sequence shown here is derived from an EMBL/GenBank/DDBJ whole genome shotgun (WGS) entry which is preliminary data.</text>
</comment>
<comment type="subcellular location">
    <subcellularLocation>
        <location evidence="1">Membrane</location>
        <topology evidence="1">Multi-pass membrane protein</topology>
    </subcellularLocation>
</comment>
<dbReference type="InterPro" id="IPR029095">
    <property type="entry name" value="NarX-like_N"/>
</dbReference>
<evidence type="ECO:0000256" key="2">
    <source>
        <dbReference type="ARBA" id="ARBA00022692"/>
    </source>
</evidence>